<dbReference type="STRING" id="488538.SAR116_1763"/>
<dbReference type="HOGENOM" id="CLU_067793_1_0_5"/>
<evidence type="ECO:0000313" key="2">
    <source>
        <dbReference type="EMBL" id="ADE40006.1"/>
    </source>
</evidence>
<protein>
    <submittedName>
        <fullName evidence="2">Transcriptional regulator, LuxR family</fullName>
        <ecNumber evidence="2">2.7.3.-</ecNumber>
    </submittedName>
</protein>
<dbReference type="AlphaFoldDB" id="D5BMG3"/>
<dbReference type="OrthoDB" id="343383at2"/>
<dbReference type="GO" id="GO:0003677">
    <property type="term" value="F:DNA binding"/>
    <property type="evidence" value="ECO:0007669"/>
    <property type="project" value="InterPro"/>
</dbReference>
<accession>D5BMG3</accession>
<sequence length="289" mass="33124">MRLRPFTTGLQLLVEHYSIRGYIPLEGYMVRHHCTAPRLLAKAITHIQHPDFESVLTAWLRAEFVFDNLLIIAYLGHQQPSLLYHQGHARTAISHVETQYLPFAYQLDPYFQLHAKGIASDVFRLDEVAPDKFQSSRYFREYYGNAKLEDELVFVNRIGDDISVHVCLGNDTANGRRFSARMIRDARALQPVVTALIEGHWHDLSPKNEGIKMHGVRELRVSFERTHGIFLTPRQAEVALMILQGHSSTSIGLNLGISAQTVKVFRRQIYRRCDISSQAELFNLIVSSR</sequence>
<evidence type="ECO:0000259" key="1">
    <source>
        <dbReference type="PROSITE" id="PS50043"/>
    </source>
</evidence>
<keyword evidence="3" id="KW-1185">Reference proteome</keyword>
<dbReference type="Proteomes" id="UP000007460">
    <property type="component" value="Chromosome"/>
</dbReference>
<dbReference type="RefSeq" id="WP_013046633.1">
    <property type="nucleotide sequence ID" value="NC_014010.1"/>
</dbReference>
<feature type="domain" description="HTH luxR-type" evidence="1">
    <location>
        <begin position="224"/>
        <end position="289"/>
    </location>
</feature>
<dbReference type="InterPro" id="IPR016032">
    <property type="entry name" value="Sig_transdc_resp-reg_C-effctor"/>
</dbReference>
<dbReference type="EC" id="2.7.3.-" evidence="2"/>
<name>D5BMG3_PUNMI</name>
<dbReference type="InterPro" id="IPR000792">
    <property type="entry name" value="Tscrpt_reg_LuxR_C"/>
</dbReference>
<dbReference type="SUPFAM" id="SSF46894">
    <property type="entry name" value="C-terminal effector domain of the bipartite response regulators"/>
    <property type="match status" value="1"/>
</dbReference>
<dbReference type="InterPro" id="IPR036388">
    <property type="entry name" value="WH-like_DNA-bd_sf"/>
</dbReference>
<proteinExistence type="predicted"/>
<dbReference type="CDD" id="cd06170">
    <property type="entry name" value="LuxR_C_like"/>
    <property type="match status" value="1"/>
</dbReference>
<dbReference type="GO" id="GO:0006355">
    <property type="term" value="P:regulation of DNA-templated transcription"/>
    <property type="evidence" value="ECO:0007669"/>
    <property type="project" value="InterPro"/>
</dbReference>
<reference evidence="2 3" key="1">
    <citation type="journal article" date="2010" name="J. Bacteriol.">
        <title>Complete genome sequence of "Candidatus Puniceispirillum marinum" IMCC1322, a representative of the SAR116 clade in the Alphaproteobacteria.</title>
        <authorList>
            <person name="Oh H.M."/>
            <person name="Kwon K.K."/>
            <person name="Kang I."/>
            <person name="Kang S.G."/>
            <person name="Lee J.H."/>
            <person name="Kim S.J."/>
            <person name="Cho J.C."/>
        </authorList>
    </citation>
    <scope>NUCLEOTIDE SEQUENCE [LARGE SCALE GENOMIC DNA]</scope>
    <source>
        <strain evidence="2 3">IMCC1322</strain>
    </source>
</reference>
<gene>
    <name evidence="2" type="ordered locus">SAR116_1763</name>
</gene>
<dbReference type="PROSITE" id="PS50043">
    <property type="entry name" value="HTH_LUXR_2"/>
    <property type="match status" value="1"/>
</dbReference>
<dbReference type="SMART" id="SM00421">
    <property type="entry name" value="HTH_LUXR"/>
    <property type="match status" value="1"/>
</dbReference>
<dbReference type="PRINTS" id="PR00038">
    <property type="entry name" value="HTHLUXR"/>
</dbReference>
<dbReference type="eggNOG" id="COG2197">
    <property type="taxonomic scope" value="Bacteria"/>
</dbReference>
<dbReference type="KEGG" id="apb:SAR116_1763"/>
<dbReference type="GO" id="GO:0016740">
    <property type="term" value="F:transferase activity"/>
    <property type="evidence" value="ECO:0007669"/>
    <property type="project" value="UniProtKB-KW"/>
</dbReference>
<keyword evidence="2" id="KW-0808">Transferase</keyword>
<dbReference type="EMBL" id="CP001751">
    <property type="protein sequence ID" value="ADE40006.1"/>
    <property type="molecule type" value="Genomic_DNA"/>
</dbReference>
<organism evidence="2 3">
    <name type="scientific">Puniceispirillum marinum (strain IMCC1322)</name>
    <dbReference type="NCBI Taxonomy" id="488538"/>
    <lineage>
        <taxon>Bacteria</taxon>
        <taxon>Pseudomonadati</taxon>
        <taxon>Pseudomonadota</taxon>
        <taxon>Alphaproteobacteria</taxon>
        <taxon>Candidatus Puniceispirillales</taxon>
        <taxon>Candidatus Puniceispirillaceae</taxon>
        <taxon>Candidatus Puniceispirillum</taxon>
    </lineage>
</organism>
<dbReference type="Gene3D" id="1.10.10.10">
    <property type="entry name" value="Winged helix-like DNA-binding domain superfamily/Winged helix DNA-binding domain"/>
    <property type="match status" value="1"/>
</dbReference>
<evidence type="ECO:0000313" key="3">
    <source>
        <dbReference type="Proteomes" id="UP000007460"/>
    </source>
</evidence>
<dbReference type="Pfam" id="PF00196">
    <property type="entry name" value="GerE"/>
    <property type="match status" value="1"/>
</dbReference>